<proteinExistence type="predicted"/>
<protein>
    <submittedName>
        <fullName evidence="2">Uncharacterized protein</fullName>
    </submittedName>
</protein>
<feature type="region of interest" description="Disordered" evidence="1">
    <location>
        <begin position="1"/>
        <end position="33"/>
    </location>
</feature>
<dbReference type="EMBL" id="BLXT01008064">
    <property type="protein sequence ID" value="GFO45648.1"/>
    <property type="molecule type" value="Genomic_DNA"/>
</dbReference>
<feature type="compositionally biased region" description="Acidic residues" evidence="1">
    <location>
        <begin position="1"/>
        <end position="16"/>
    </location>
</feature>
<comment type="caution">
    <text evidence="2">The sequence shown here is derived from an EMBL/GenBank/DDBJ whole genome shotgun (WGS) entry which is preliminary data.</text>
</comment>
<keyword evidence="3" id="KW-1185">Reference proteome</keyword>
<feature type="compositionally biased region" description="Polar residues" evidence="1">
    <location>
        <begin position="19"/>
        <end position="33"/>
    </location>
</feature>
<name>A0AAV4DMV6_9GAST</name>
<sequence length="89" mass="9461">MTLNDDDDDDDGDGDDPVSFTSLTTTGNAPPSTISRASLARLTQPTSPQSASSQLSLLHCGTASIFHQQIPALDQTGEMFRILLLTVKL</sequence>
<evidence type="ECO:0000256" key="1">
    <source>
        <dbReference type="SAM" id="MobiDB-lite"/>
    </source>
</evidence>
<dbReference type="Proteomes" id="UP000735302">
    <property type="component" value="Unassembled WGS sequence"/>
</dbReference>
<evidence type="ECO:0000313" key="3">
    <source>
        <dbReference type="Proteomes" id="UP000735302"/>
    </source>
</evidence>
<evidence type="ECO:0000313" key="2">
    <source>
        <dbReference type="EMBL" id="GFO45648.1"/>
    </source>
</evidence>
<accession>A0AAV4DMV6</accession>
<reference evidence="2 3" key="1">
    <citation type="journal article" date="2021" name="Elife">
        <title>Chloroplast acquisition without the gene transfer in kleptoplastic sea slugs, Plakobranchus ocellatus.</title>
        <authorList>
            <person name="Maeda T."/>
            <person name="Takahashi S."/>
            <person name="Yoshida T."/>
            <person name="Shimamura S."/>
            <person name="Takaki Y."/>
            <person name="Nagai Y."/>
            <person name="Toyoda A."/>
            <person name="Suzuki Y."/>
            <person name="Arimoto A."/>
            <person name="Ishii H."/>
            <person name="Satoh N."/>
            <person name="Nishiyama T."/>
            <person name="Hasebe M."/>
            <person name="Maruyama T."/>
            <person name="Minagawa J."/>
            <person name="Obokata J."/>
            <person name="Shigenobu S."/>
        </authorList>
    </citation>
    <scope>NUCLEOTIDE SEQUENCE [LARGE SCALE GENOMIC DNA]</scope>
</reference>
<gene>
    <name evidence="2" type="ORF">PoB_007215300</name>
</gene>
<dbReference type="AlphaFoldDB" id="A0AAV4DMV6"/>
<organism evidence="2 3">
    <name type="scientific">Plakobranchus ocellatus</name>
    <dbReference type="NCBI Taxonomy" id="259542"/>
    <lineage>
        <taxon>Eukaryota</taxon>
        <taxon>Metazoa</taxon>
        <taxon>Spiralia</taxon>
        <taxon>Lophotrochozoa</taxon>
        <taxon>Mollusca</taxon>
        <taxon>Gastropoda</taxon>
        <taxon>Heterobranchia</taxon>
        <taxon>Euthyneura</taxon>
        <taxon>Panpulmonata</taxon>
        <taxon>Sacoglossa</taxon>
        <taxon>Placobranchoidea</taxon>
        <taxon>Plakobranchidae</taxon>
        <taxon>Plakobranchus</taxon>
    </lineage>
</organism>